<dbReference type="Proteomes" id="UP000070373">
    <property type="component" value="Unassembled WGS sequence"/>
</dbReference>
<evidence type="ECO:0000313" key="2">
    <source>
        <dbReference type="Proteomes" id="UP000070373"/>
    </source>
</evidence>
<comment type="caution">
    <text evidence="1">The sequence shown here is derived from an EMBL/GenBank/DDBJ whole genome shotgun (WGS) entry which is preliminary data.</text>
</comment>
<proteinExistence type="predicted"/>
<sequence length="158" mass="18479">MVGLGIGRPDNLSVEIIENEQEENYRLIPPDNIDVIYWGPENIPENKWVWTDENRYWSRENITIHFKNSGEENLMQGGGPDWYIERYEDGVWEKVNIFPPDAAWLMILRPPLKPGEVESFVWDQTKALSGTRSRKLCLGPDHTRCKREDWKTFTAKAS</sequence>
<reference evidence="1 2" key="1">
    <citation type="journal article" date="2016" name="Sci. Rep.">
        <title>Metabolic traits of an uncultured archaeal lineage -MSBL1- from brine pools of the Red Sea.</title>
        <authorList>
            <person name="Mwirichia R."/>
            <person name="Alam I."/>
            <person name="Rashid M."/>
            <person name="Vinu M."/>
            <person name="Ba-Alawi W."/>
            <person name="Anthony Kamau A."/>
            <person name="Kamanda Ngugi D."/>
            <person name="Goker M."/>
            <person name="Klenk H.P."/>
            <person name="Bajic V."/>
            <person name="Stingl U."/>
        </authorList>
    </citation>
    <scope>NUCLEOTIDE SEQUENCE [LARGE SCALE GENOMIC DNA]</scope>
    <source>
        <strain evidence="1">SCGC-AAA259E17</strain>
    </source>
</reference>
<dbReference type="EMBL" id="LHXN01000138">
    <property type="protein sequence ID" value="KXA90842.1"/>
    <property type="molecule type" value="Genomic_DNA"/>
</dbReference>
<accession>A0A133U9H3</accession>
<name>A0A133U9H3_9EURY</name>
<keyword evidence="2" id="KW-1185">Reference proteome</keyword>
<dbReference type="AlphaFoldDB" id="A0A133U9H3"/>
<protein>
    <submittedName>
        <fullName evidence="1">Uncharacterized protein</fullName>
    </submittedName>
</protein>
<organism evidence="1 2">
    <name type="scientific">candidate division MSBL1 archaeon SCGC-AAA259E17</name>
    <dbReference type="NCBI Taxonomy" id="1698263"/>
    <lineage>
        <taxon>Archaea</taxon>
        <taxon>Methanobacteriati</taxon>
        <taxon>Methanobacteriota</taxon>
        <taxon>candidate division MSBL1</taxon>
    </lineage>
</organism>
<evidence type="ECO:0000313" key="1">
    <source>
        <dbReference type="EMBL" id="KXA90842.1"/>
    </source>
</evidence>
<gene>
    <name evidence="1" type="ORF">AKJ64_05190</name>
</gene>